<dbReference type="InterPro" id="IPR044492">
    <property type="entry name" value="P_typ_ATPase_HD_dom"/>
</dbReference>
<proteinExistence type="inferred from homology"/>
<dbReference type="FunFam" id="2.70.150.10:FF:000029">
    <property type="entry name" value="Calcium-transporting ATPase"/>
    <property type="match status" value="1"/>
</dbReference>
<dbReference type="SMART" id="SM00831">
    <property type="entry name" value="Cation_ATPase_N"/>
    <property type="match status" value="1"/>
</dbReference>
<evidence type="ECO:0000313" key="16">
    <source>
        <dbReference type="Proteomes" id="UP001162029"/>
    </source>
</evidence>
<dbReference type="SUPFAM" id="SSF56784">
    <property type="entry name" value="HAD-like"/>
    <property type="match status" value="1"/>
</dbReference>
<dbReference type="InterPro" id="IPR006408">
    <property type="entry name" value="P-type_ATPase_IIB"/>
</dbReference>
<keyword evidence="10 13" id="KW-1133">Transmembrane helix</keyword>
<evidence type="ECO:0000256" key="13">
    <source>
        <dbReference type="RuleBase" id="RU361146"/>
    </source>
</evidence>
<keyword evidence="2 13" id="KW-0813">Transport</keyword>
<dbReference type="GO" id="GO:0005388">
    <property type="term" value="F:P-type calcium transporter activity"/>
    <property type="evidence" value="ECO:0007669"/>
    <property type="project" value="UniProtKB-EC"/>
</dbReference>
<dbReference type="Gene3D" id="1.20.1110.10">
    <property type="entry name" value="Calcium-transporting ATPase, transmembrane domain"/>
    <property type="match status" value="2"/>
</dbReference>
<dbReference type="SFLD" id="SFLDG00002">
    <property type="entry name" value="C1.7:_P-type_atpase_like"/>
    <property type="match status" value="1"/>
</dbReference>
<dbReference type="InterPro" id="IPR023298">
    <property type="entry name" value="ATPase_P-typ_TM_dom_sf"/>
</dbReference>
<evidence type="ECO:0000313" key="15">
    <source>
        <dbReference type="EMBL" id="CAI5744884.1"/>
    </source>
</evidence>
<comment type="caution">
    <text evidence="13">Lacks conserved residue(s) required for the propagation of feature annotation.</text>
</comment>
<dbReference type="Proteomes" id="UP001162029">
    <property type="component" value="Unassembled WGS sequence"/>
</dbReference>
<dbReference type="SFLD" id="SFLDS00003">
    <property type="entry name" value="Haloacid_Dehalogenase"/>
    <property type="match status" value="1"/>
</dbReference>
<dbReference type="SFLD" id="SFLDF00027">
    <property type="entry name" value="p-type_atpase"/>
    <property type="match status" value="1"/>
</dbReference>
<keyword evidence="7 13" id="KW-0106">Calcium</keyword>
<dbReference type="CDD" id="cd02081">
    <property type="entry name" value="P-type_ATPase_Ca_PMCA-like"/>
    <property type="match status" value="1"/>
</dbReference>
<evidence type="ECO:0000256" key="11">
    <source>
        <dbReference type="ARBA" id="ARBA00023065"/>
    </source>
</evidence>
<reference evidence="15" key="1">
    <citation type="submission" date="2022-12" db="EMBL/GenBank/DDBJ databases">
        <authorList>
            <person name="Webb A."/>
        </authorList>
    </citation>
    <scope>NUCLEOTIDE SEQUENCE</scope>
    <source>
        <strain evidence="15">Pd1</strain>
    </source>
</reference>
<evidence type="ECO:0000259" key="14">
    <source>
        <dbReference type="SMART" id="SM00831"/>
    </source>
</evidence>
<feature type="transmembrane region" description="Helical" evidence="13">
    <location>
        <begin position="96"/>
        <end position="114"/>
    </location>
</feature>
<comment type="catalytic activity">
    <reaction evidence="13">
        <text>Ca(2+)(in) + ATP + H2O = Ca(2+)(out) + ADP + phosphate + H(+)</text>
        <dbReference type="Rhea" id="RHEA:18105"/>
        <dbReference type="ChEBI" id="CHEBI:15377"/>
        <dbReference type="ChEBI" id="CHEBI:15378"/>
        <dbReference type="ChEBI" id="CHEBI:29108"/>
        <dbReference type="ChEBI" id="CHEBI:30616"/>
        <dbReference type="ChEBI" id="CHEBI:43474"/>
        <dbReference type="ChEBI" id="CHEBI:456216"/>
        <dbReference type="EC" id="7.2.2.10"/>
    </reaction>
</comment>
<dbReference type="Pfam" id="PF13246">
    <property type="entry name" value="Cation_ATPase"/>
    <property type="match status" value="1"/>
</dbReference>
<dbReference type="NCBIfam" id="TIGR01517">
    <property type="entry name" value="ATPase-IIB_Ca"/>
    <property type="match status" value="1"/>
</dbReference>
<dbReference type="InterPro" id="IPR006068">
    <property type="entry name" value="ATPase_P-typ_cation-transptr_C"/>
</dbReference>
<dbReference type="InterPro" id="IPR036412">
    <property type="entry name" value="HAD-like_sf"/>
</dbReference>
<dbReference type="InterPro" id="IPR008250">
    <property type="entry name" value="ATPase_P-typ_transduc_dom_A_sf"/>
</dbReference>
<evidence type="ECO:0000256" key="1">
    <source>
        <dbReference type="ARBA" id="ARBA00004127"/>
    </source>
</evidence>
<dbReference type="InterPro" id="IPR004014">
    <property type="entry name" value="ATPase_P-typ_cation-transptr_N"/>
</dbReference>
<dbReference type="Gene3D" id="2.70.150.10">
    <property type="entry name" value="Calcium-transporting ATPase, cytoplasmic transduction domain A"/>
    <property type="match status" value="1"/>
</dbReference>
<keyword evidence="11 13" id="KW-0406">Ion transport</keyword>
<feature type="transmembrane region" description="Helical" evidence="13">
    <location>
        <begin position="120"/>
        <end position="140"/>
    </location>
</feature>
<evidence type="ECO:0000256" key="9">
    <source>
        <dbReference type="ARBA" id="ARBA00022842"/>
    </source>
</evidence>
<sequence length="1014" mass="110694">MTHSEQSIGGRFSLVTGDLIRLIETKHERQAEQLAKIGGVSGVAKLLDVDISQGLNSIDSADLKRREDTFGSNYVAPPRAKTLIEHLWEAFQDMTVIVLSISGILSVILAIAVSDHPETGWIEGACIIFAVLVVTMVTAVNDYQKEAQFRALNAVMEDEEIKVIRNGVPAEVSKFRLVVGDIVRVNLGDIIPADGVVFDQKELKLDESAMTGESDLTVKGVENPFLLSGTKVMEGLGKMLVVCVGENSQAEIIRKLILGKVKNQQKAREAEKTLASSCLATTPHPAPSTAADGTVEQKEEYGKERQSLLEAKLNHLTILIGKLGTAVALLVFITMSIQFSVHNFTGDSKKEWKAKYISDYLQFFIVAITVLVVAIPEGLPLAVTISLAYSVKKMLTDNNLVRHLNACETMGSATTICSDKTGTLTTNRMAVMRIWIGGHNFSSASQMTDAMSESTRDVLCHGVCVNSTAEILPSKVAGGQPEHTGNKTECALLQFVQDCGVAYASVRAETEIDRMLTFSSKKKRMSVVVKRSVSTCRIYTKGATEVVLGFCSKVKHLDGSVTCFDSNQKKIIGTTVIEKFASQGYRTLCLSYRDVEASADEINQWPDDDIEKDLTCICIVGIEDPVRKEVPGSIKLCHRAGIIVRMVTGDNITTACLIAKKCGIISPGDGSLVLEGQEFRTRVLDGSGNIIQSEFDKIWPLLRVMARSSPKDKYTLVAGLMQSNLMPHGPQIVAVTGDGTNDAPALKEANVGFAMGVSGTAVAKDASDIILMDDNFSSIVSAIKWGRNVYDSIAKFLMFQLTVNVVAISLAFMGAVILEQSPLTTVQLLWVNLIMDSLASLALATEPPTPALLERRPYPKMKPLLSNVMIKHILGQSTYQLTILLMLTFVGEQFLDVPSGRFKDLAEGVKHEPTQHMTVVFNTFVWMQLFNELNCRKIHDELNVLEGLTRNRVYICVTIFQILMQLVIVEGTGSFFNCEPLTAGQWAISIGLGACSIPLRMILRCFSAKCLPAF</sequence>
<evidence type="ECO:0000256" key="12">
    <source>
        <dbReference type="ARBA" id="ARBA00023136"/>
    </source>
</evidence>
<keyword evidence="4 13" id="KW-0812">Transmembrane</keyword>
<dbReference type="Pfam" id="PF00689">
    <property type="entry name" value="Cation_ATPase_C"/>
    <property type="match status" value="1"/>
</dbReference>
<organism evidence="15 16">
    <name type="scientific">Peronospora destructor</name>
    <dbReference type="NCBI Taxonomy" id="86335"/>
    <lineage>
        <taxon>Eukaryota</taxon>
        <taxon>Sar</taxon>
        <taxon>Stramenopiles</taxon>
        <taxon>Oomycota</taxon>
        <taxon>Peronosporomycetes</taxon>
        <taxon>Peronosporales</taxon>
        <taxon>Peronosporaceae</taxon>
        <taxon>Peronospora</taxon>
    </lineage>
</organism>
<protein>
    <recommendedName>
        <fullName evidence="13">Calcium-transporting ATPase</fullName>
        <ecNumber evidence="13">7.2.2.10</ecNumber>
    </recommendedName>
</protein>
<keyword evidence="8 13" id="KW-0067">ATP-binding</keyword>
<feature type="domain" description="Cation-transporting P-type ATPase N-terminal" evidence="14">
    <location>
        <begin position="36"/>
        <end position="111"/>
    </location>
</feature>
<dbReference type="Pfam" id="PF00122">
    <property type="entry name" value="E1-E2_ATPase"/>
    <property type="match status" value="1"/>
</dbReference>
<keyword evidence="3 13" id="KW-0109">Calcium transport</keyword>
<dbReference type="InterPro" id="IPR023299">
    <property type="entry name" value="ATPase_P-typ_cyto_dom_N"/>
</dbReference>
<dbReference type="EC" id="7.2.2.10" evidence="13"/>
<dbReference type="EMBL" id="CANTFM010002210">
    <property type="protein sequence ID" value="CAI5744884.1"/>
    <property type="molecule type" value="Genomic_DNA"/>
</dbReference>
<dbReference type="GO" id="GO:0005524">
    <property type="term" value="F:ATP binding"/>
    <property type="evidence" value="ECO:0007669"/>
    <property type="project" value="UniProtKB-KW"/>
</dbReference>
<comment type="caution">
    <text evidence="15">The sequence shown here is derived from an EMBL/GenBank/DDBJ whole genome shotgun (WGS) entry which is preliminary data.</text>
</comment>
<keyword evidence="9" id="KW-0460">Magnesium</keyword>
<dbReference type="FunFam" id="1.20.1110.10:FF:000033">
    <property type="entry name" value="Calcium-transporting ATPase"/>
    <property type="match status" value="1"/>
</dbReference>
<keyword evidence="16" id="KW-1185">Reference proteome</keyword>
<dbReference type="InterPro" id="IPR001757">
    <property type="entry name" value="P_typ_ATPase"/>
</dbReference>
<keyword evidence="5" id="KW-0479">Metal-binding</keyword>
<feature type="transmembrane region" description="Helical" evidence="13">
    <location>
        <begin position="361"/>
        <end position="389"/>
    </location>
</feature>
<dbReference type="GO" id="GO:0016887">
    <property type="term" value="F:ATP hydrolysis activity"/>
    <property type="evidence" value="ECO:0007669"/>
    <property type="project" value="InterPro"/>
</dbReference>
<dbReference type="FunFam" id="3.40.1110.10:FF:000069">
    <property type="entry name" value="Calcium-transporting ATPase"/>
    <property type="match status" value="1"/>
</dbReference>
<evidence type="ECO:0000256" key="10">
    <source>
        <dbReference type="ARBA" id="ARBA00022989"/>
    </source>
</evidence>
<gene>
    <name evidence="15" type="ORF">PDE001_LOCUS10008</name>
</gene>
<dbReference type="PRINTS" id="PR00121">
    <property type="entry name" value="NAKATPASE"/>
</dbReference>
<dbReference type="GO" id="GO:0005886">
    <property type="term" value="C:plasma membrane"/>
    <property type="evidence" value="ECO:0007669"/>
    <property type="project" value="TreeGrafter"/>
</dbReference>
<comment type="subcellular location">
    <subcellularLocation>
        <location evidence="1">Endomembrane system</location>
        <topology evidence="1">Multi-pass membrane protein</topology>
    </subcellularLocation>
    <subcellularLocation>
        <location evidence="13">Membrane</location>
        <topology evidence="13">Multi-pass membrane protein</topology>
    </subcellularLocation>
</comment>
<keyword evidence="6 13" id="KW-0547">Nucleotide-binding</keyword>
<comment type="similarity">
    <text evidence="13">Belongs to the cation transport ATPase (P-type) (TC 3.A.3) family.</text>
</comment>
<evidence type="ECO:0000256" key="5">
    <source>
        <dbReference type="ARBA" id="ARBA00022723"/>
    </source>
</evidence>
<feature type="transmembrane region" description="Helical" evidence="13">
    <location>
        <begin position="316"/>
        <end position="341"/>
    </location>
</feature>
<comment type="function">
    <text evidence="13">Catalyzes the hydrolysis of ATP coupled with the transport of calcium.</text>
</comment>
<dbReference type="SUPFAM" id="SSF81665">
    <property type="entry name" value="Calcium ATPase, transmembrane domain M"/>
    <property type="match status" value="1"/>
</dbReference>
<dbReference type="InterPro" id="IPR018303">
    <property type="entry name" value="ATPase_P-typ_P_site"/>
</dbReference>
<dbReference type="PANTHER" id="PTHR24093">
    <property type="entry name" value="CATION TRANSPORTING ATPASE"/>
    <property type="match status" value="1"/>
</dbReference>
<dbReference type="Pfam" id="PF00690">
    <property type="entry name" value="Cation_ATPase_N"/>
    <property type="match status" value="1"/>
</dbReference>
<evidence type="ECO:0000256" key="7">
    <source>
        <dbReference type="ARBA" id="ARBA00022837"/>
    </source>
</evidence>
<dbReference type="SUPFAM" id="SSF81660">
    <property type="entry name" value="Metal cation-transporting ATPase, ATP-binding domain N"/>
    <property type="match status" value="1"/>
</dbReference>
<keyword evidence="12 13" id="KW-0472">Membrane</keyword>
<name>A0AAV0V6Q6_9STRA</name>
<dbReference type="InterPro" id="IPR059000">
    <property type="entry name" value="ATPase_P-type_domA"/>
</dbReference>
<dbReference type="PROSITE" id="PS00154">
    <property type="entry name" value="ATPASE_E1_E2"/>
    <property type="match status" value="1"/>
</dbReference>
<dbReference type="PANTHER" id="PTHR24093:SF369">
    <property type="entry name" value="CALCIUM-TRANSPORTING ATPASE"/>
    <property type="match status" value="1"/>
</dbReference>
<feature type="transmembrane region" description="Helical" evidence="13">
    <location>
        <begin position="796"/>
        <end position="818"/>
    </location>
</feature>
<evidence type="ECO:0000256" key="2">
    <source>
        <dbReference type="ARBA" id="ARBA00022448"/>
    </source>
</evidence>
<dbReference type="SUPFAM" id="SSF81653">
    <property type="entry name" value="Calcium ATPase, transduction domain A"/>
    <property type="match status" value="1"/>
</dbReference>
<accession>A0AAV0V6Q6</accession>
<evidence type="ECO:0000256" key="6">
    <source>
        <dbReference type="ARBA" id="ARBA00022741"/>
    </source>
</evidence>
<dbReference type="Gene3D" id="3.40.1110.10">
    <property type="entry name" value="Calcium-transporting ATPase, cytoplasmic domain N"/>
    <property type="match status" value="1"/>
</dbReference>
<evidence type="ECO:0000256" key="4">
    <source>
        <dbReference type="ARBA" id="ARBA00022692"/>
    </source>
</evidence>
<dbReference type="NCBIfam" id="TIGR01494">
    <property type="entry name" value="ATPase_P-type"/>
    <property type="match status" value="2"/>
</dbReference>
<dbReference type="GO" id="GO:0046872">
    <property type="term" value="F:metal ion binding"/>
    <property type="evidence" value="ECO:0007669"/>
    <property type="project" value="UniProtKB-KW"/>
</dbReference>
<evidence type="ECO:0000256" key="3">
    <source>
        <dbReference type="ARBA" id="ARBA00022568"/>
    </source>
</evidence>
<dbReference type="FunFam" id="1.20.1110.10:FF:000036">
    <property type="entry name" value="Calcium-transporting ATPase"/>
    <property type="match status" value="1"/>
</dbReference>
<dbReference type="AlphaFoldDB" id="A0AAV0V6Q6"/>
<dbReference type="GO" id="GO:0012505">
    <property type="term" value="C:endomembrane system"/>
    <property type="evidence" value="ECO:0007669"/>
    <property type="project" value="UniProtKB-SubCell"/>
</dbReference>
<evidence type="ECO:0000256" key="8">
    <source>
        <dbReference type="ARBA" id="ARBA00022840"/>
    </source>
</evidence>
<dbReference type="FunFam" id="1.20.1110.10:FF:000014">
    <property type="entry name" value="Calcium-transporting ATPase"/>
    <property type="match status" value="1"/>
</dbReference>
<dbReference type="PRINTS" id="PR00119">
    <property type="entry name" value="CATATPASE"/>
</dbReference>